<reference evidence="8" key="1">
    <citation type="journal article" date="2021" name="PeerJ">
        <title>Extensive microbial diversity within the chicken gut microbiome revealed by metagenomics and culture.</title>
        <authorList>
            <person name="Gilroy R."/>
            <person name="Ravi A."/>
            <person name="Getino M."/>
            <person name="Pursley I."/>
            <person name="Horton D.L."/>
            <person name="Alikhan N.F."/>
            <person name="Baker D."/>
            <person name="Gharbi K."/>
            <person name="Hall N."/>
            <person name="Watson M."/>
            <person name="Adriaenssens E.M."/>
            <person name="Foster-Nyarko E."/>
            <person name="Jarju S."/>
            <person name="Secka A."/>
            <person name="Antonio M."/>
            <person name="Oren A."/>
            <person name="Chaudhuri R.R."/>
            <person name="La Ragione R."/>
            <person name="Hildebrand F."/>
            <person name="Pallen M.J."/>
        </authorList>
    </citation>
    <scope>NUCLEOTIDE SEQUENCE</scope>
    <source>
        <strain evidence="8">CHK188-11489</strain>
    </source>
</reference>
<evidence type="ECO:0000256" key="4">
    <source>
        <dbReference type="ARBA" id="ARBA00022679"/>
    </source>
</evidence>
<comment type="function">
    <text evidence="2 7">Catalyzes the formation of N(7)-methylguanine at position 46 (m7G46) in tRNA.</text>
</comment>
<proteinExistence type="inferred from homology"/>
<dbReference type="PANTHER" id="PTHR23417">
    <property type="entry name" value="3-DEOXY-D-MANNO-OCTULOSONIC-ACID TRANSFERASE/TRNA GUANINE-N 7 - -METHYLTRANSFERASE"/>
    <property type="match status" value="1"/>
</dbReference>
<dbReference type="PANTHER" id="PTHR23417:SF14">
    <property type="entry name" value="PENTACOTRIPEPTIDE-REPEAT REGION OF PRORP DOMAIN-CONTAINING PROTEIN"/>
    <property type="match status" value="1"/>
</dbReference>
<dbReference type="EMBL" id="DXBF01000069">
    <property type="protein sequence ID" value="HIZ62904.1"/>
    <property type="molecule type" value="Genomic_DNA"/>
</dbReference>
<dbReference type="CDD" id="cd02440">
    <property type="entry name" value="AdoMet_MTases"/>
    <property type="match status" value="1"/>
</dbReference>
<dbReference type="NCBIfam" id="NF001080">
    <property type="entry name" value="PRK00121.2-2"/>
    <property type="match status" value="1"/>
</dbReference>
<keyword evidence="5 7" id="KW-0949">S-adenosyl-L-methionine</keyword>
<dbReference type="Proteomes" id="UP000824105">
    <property type="component" value="Unassembled WGS sequence"/>
</dbReference>
<dbReference type="Pfam" id="PF02390">
    <property type="entry name" value="Methyltransf_4"/>
    <property type="match status" value="1"/>
</dbReference>
<organism evidence="8 9">
    <name type="scientific">Candidatus Gemmiger avistercoris</name>
    <dbReference type="NCBI Taxonomy" id="2838606"/>
    <lineage>
        <taxon>Bacteria</taxon>
        <taxon>Bacillati</taxon>
        <taxon>Bacillota</taxon>
        <taxon>Clostridia</taxon>
        <taxon>Eubacteriales</taxon>
        <taxon>Gemmiger</taxon>
    </lineage>
</organism>
<dbReference type="PROSITE" id="PS51625">
    <property type="entry name" value="SAM_MT_TRMB"/>
    <property type="match status" value="1"/>
</dbReference>
<comment type="caution">
    <text evidence="8">The sequence shown here is derived from an EMBL/GenBank/DDBJ whole genome shotgun (WGS) entry which is preliminary data.</text>
</comment>
<comment type="similarity">
    <text evidence="7">Belongs to the class I-like SAM-binding methyltransferase superfamily. TrmB family.</text>
</comment>
<dbReference type="GO" id="GO:0008176">
    <property type="term" value="F:tRNA (guanine(46)-N7)-methyltransferase activity"/>
    <property type="evidence" value="ECO:0007669"/>
    <property type="project" value="UniProtKB-UniRule"/>
</dbReference>
<keyword evidence="6 7" id="KW-0819">tRNA processing</keyword>
<feature type="binding site" evidence="7">
    <location>
        <position position="69"/>
    </location>
    <ligand>
        <name>S-adenosyl-L-methionine</name>
        <dbReference type="ChEBI" id="CHEBI:59789"/>
    </ligand>
</feature>
<comment type="caution">
    <text evidence="7">Lacks conserved residue(s) required for the propagation of feature annotation.</text>
</comment>
<feature type="binding site" evidence="7">
    <location>
        <position position="102"/>
    </location>
    <ligand>
        <name>S-adenosyl-L-methionine</name>
        <dbReference type="ChEBI" id="CHEBI:59789"/>
    </ligand>
</feature>
<evidence type="ECO:0000256" key="5">
    <source>
        <dbReference type="ARBA" id="ARBA00022691"/>
    </source>
</evidence>
<evidence type="ECO:0000256" key="7">
    <source>
        <dbReference type="HAMAP-Rule" id="MF_01057"/>
    </source>
</evidence>
<dbReference type="InterPro" id="IPR029063">
    <property type="entry name" value="SAM-dependent_MTases_sf"/>
</dbReference>
<comment type="catalytic activity">
    <reaction evidence="1 7">
        <text>guanosine(46) in tRNA + S-adenosyl-L-methionine = N(7)-methylguanosine(46) in tRNA + S-adenosyl-L-homocysteine</text>
        <dbReference type="Rhea" id="RHEA:42708"/>
        <dbReference type="Rhea" id="RHEA-COMP:10188"/>
        <dbReference type="Rhea" id="RHEA-COMP:10189"/>
        <dbReference type="ChEBI" id="CHEBI:57856"/>
        <dbReference type="ChEBI" id="CHEBI:59789"/>
        <dbReference type="ChEBI" id="CHEBI:74269"/>
        <dbReference type="ChEBI" id="CHEBI:74480"/>
        <dbReference type="EC" id="2.1.1.33"/>
    </reaction>
</comment>
<evidence type="ECO:0000256" key="3">
    <source>
        <dbReference type="ARBA" id="ARBA00022603"/>
    </source>
</evidence>
<keyword evidence="3 7" id="KW-0489">Methyltransferase</keyword>
<feature type="binding site" evidence="7">
    <location>
        <position position="125"/>
    </location>
    <ligand>
        <name>S-adenosyl-L-methionine</name>
        <dbReference type="ChEBI" id="CHEBI:59789"/>
    </ligand>
</feature>
<evidence type="ECO:0000313" key="9">
    <source>
        <dbReference type="Proteomes" id="UP000824105"/>
    </source>
</evidence>
<dbReference type="InterPro" id="IPR055361">
    <property type="entry name" value="tRNA_methyltr_TrmB_bact"/>
</dbReference>
<evidence type="ECO:0000256" key="6">
    <source>
        <dbReference type="ARBA" id="ARBA00022694"/>
    </source>
</evidence>
<sequence length="244" mass="27971">MRMRFKPYARPELLACDFHVHEPLTHAGHWRELYARPGQPWHLELGCGKGGFLAQIAPAHPDVNYLGIDITDKVLILAKRKVEAAYAARRLPPDNVKIASLDIERMGNAFSPEDRVARIYINFCNPWSKNAGSNKHRLTHPRQLLQYRRLMDEGAEIWFKTDDDDLFRDSLQYFPAAGFGITWQTFDLHADEPDWNLRTEHEGMFSEQGIPIKALIARKGPDSAVTWVEPKDLARQREDADASV</sequence>
<dbReference type="AlphaFoldDB" id="A0A9D2JR55"/>
<evidence type="ECO:0000313" key="8">
    <source>
        <dbReference type="EMBL" id="HIZ62904.1"/>
    </source>
</evidence>
<protein>
    <recommendedName>
        <fullName evidence="7">tRNA (guanine-N(7)-)-methyltransferase</fullName>
        <ecNumber evidence="7">2.1.1.33</ecNumber>
    </recommendedName>
    <alternativeName>
        <fullName evidence="7">tRNA (guanine(46)-N(7))-methyltransferase</fullName>
    </alternativeName>
    <alternativeName>
        <fullName evidence="7">tRNA(m7G46)-methyltransferase</fullName>
    </alternativeName>
</protein>
<dbReference type="SUPFAM" id="SSF53335">
    <property type="entry name" value="S-adenosyl-L-methionine-dependent methyltransferases"/>
    <property type="match status" value="1"/>
</dbReference>
<feature type="binding site" evidence="7">
    <location>
        <position position="129"/>
    </location>
    <ligand>
        <name>substrate</name>
    </ligand>
</feature>
<dbReference type="GO" id="GO:0043527">
    <property type="term" value="C:tRNA methyltransferase complex"/>
    <property type="evidence" value="ECO:0007669"/>
    <property type="project" value="TreeGrafter"/>
</dbReference>
<feature type="binding site" evidence="7">
    <location>
        <position position="44"/>
    </location>
    <ligand>
        <name>S-adenosyl-L-methionine</name>
        <dbReference type="ChEBI" id="CHEBI:59789"/>
    </ligand>
</feature>
<accession>A0A9D2JR55</accession>
<dbReference type="Gene3D" id="3.40.50.150">
    <property type="entry name" value="Vaccinia Virus protein VP39"/>
    <property type="match status" value="1"/>
</dbReference>
<dbReference type="EC" id="2.1.1.33" evidence="7"/>
<name>A0A9D2JR55_9FIRM</name>
<gene>
    <name evidence="7 8" type="primary">trmB</name>
    <name evidence="8" type="ORF">H9724_09095</name>
</gene>
<dbReference type="InterPro" id="IPR003358">
    <property type="entry name" value="tRNA_(Gua-N-7)_MeTrfase_Trmb"/>
</dbReference>
<feature type="binding site" evidence="7">
    <location>
        <position position="162"/>
    </location>
    <ligand>
        <name>substrate</name>
    </ligand>
</feature>
<evidence type="ECO:0000256" key="2">
    <source>
        <dbReference type="ARBA" id="ARBA00003015"/>
    </source>
</evidence>
<dbReference type="HAMAP" id="MF_01057">
    <property type="entry name" value="tRNA_methyltr_TrmB"/>
    <property type="match status" value="1"/>
</dbReference>
<evidence type="ECO:0000256" key="1">
    <source>
        <dbReference type="ARBA" id="ARBA00000142"/>
    </source>
</evidence>
<reference evidence="8" key="2">
    <citation type="submission" date="2021-04" db="EMBL/GenBank/DDBJ databases">
        <authorList>
            <person name="Gilroy R."/>
        </authorList>
    </citation>
    <scope>NUCLEOTIDE SEQUENCE</scope>
    <source>
        <strain evidence="8">CHK188-11489</strain>
    </source>
</reference>
<comment type="pathway">
    <text evidence="7">tRNA modification; N(7)-methylguanine-tRNA biosynthesis.</text>
</comment>
<keyword evidence="4 7" id="KW-0808">Transferase</keyword>